<keyword evidence="6 12" id="KW-1003">Cell membrane</keyword>
<evidence type="ECO:0000256" key="3">
    <source>
        <dbReference type="ARBA" id="ARBA00008741"/>
    </source>
</evidence>
<evidence type="ECO:0000256" key="5">
    <source>
        <dbReference type="ARBA" id="ARBA00022448"/>
    </source>
</evidence>
<evidence type="ECO:0000256" key="6">
    <source>
        <dbReference type="ARBA" id="ARBA00022475"/>
    </source>
</evidence>
<reference evidence="13 14" key="1">
    <citation type="submission" date="2023-06" db="EMBL/GenBank/DDBJ databases">
        <title>Alteromonas sp. ASW11-36 isolated from intertidal sand.</title>
        <authorList>
            <person name="Li Y."/>
        </authorList>
    </citation>
    <scope>NUCLEOTIDE SEQUENCE [LARGE SCALE GENOMIC DNA]</scope>
    <source>
        <strain evidence="13 14">ASW11-36</strain>
    </source>
</reference>
<keyword evidence="8 12" id="KW-0812">Transmembrane</keyword>
<evidence type="ECO:0000256" key="9">
    <source>
        <dbReference type="ARBA" id="ARBA00022748"/>
    </source>
</evidence>
<organism evidence="13 14">
    <name type="scientific">Alteromonas arenosi</name>
    <dbReference type="NCBI Taxonomy" id="3055817"/>
    <lineage>
        <taxon>Bacteria</taxon>
        <taxon>Pseudomonadati</taxon>
        <taxon>Pseudomonadota</taxon>
        <taxon>Gammaproteobacteria</taxon>
        <taxon>Alteromonadales</taxon>
        <taxon>Alteromonadaceae</taxon>
        <taxon>Alteromonas/Salinimonas group</taxon>
        <taxon>Alteromonas</taxon>
    </lineage>
</organism>
<evidence type="ECO:0000256" key="2">
    <source>
        <dbReference type="ARBA" id="ARBA00004377"/>
    </source>
</evidence>
<evidence type="ECO:0000313" key="13">
    <source>
        <dbReference type="EMBL" id="MDM7861959.1"/>
    </source>
</evidence>
<dbReference type="PANTHER" id="PTHR37531">
    <property type="entry name" value="HEME EXPORTER PROTEIN D"/>
    <property type="match status" value="1"/>
</dbReference>
<keyword evidence="7 12" id="KW-0997">Cell inner membrane</keyword>
<evidence type="ECO:0000256" key="7">
    <source>
        <dbReference type="ARBA" id="ARBA00022519"/>
    </source>
</evidence>
<protein>
    <recommendedName>
        <fullName evidence="4 12">Heme exporter protein D</fullName>
    </recommendedName>
</protein>
<dbReference type="RefSeq" id="WP_289366662.1">
    <property type="nucleotide sequence ID" value="NZ_JAUCBP010000012.1"/>
</dbReference>
<accession>A0ABT7T2H6</accession>
<evidence type="ECO:0000256" key="10">
    <source>
        <dbReference type="ARBA" id="ARBA00022989"/>
    </source>
</evidence>
<name>A0ABT7T2H6_9ALTE</name>
<dbReference type="EMBL" id="JAUCBP010000012">
    <property type="protein sequence ID" value="MDM7861959.1"/>
    <property type="molecule type" value="Genomic_DNA"/>
</dbReference>
<proteinExistence type="inferred from homology"/>
<evidence type="ECO:0000256" key="8">
    <source>
        <dbReference type="ARBA" id="ARBA00022692"/>
    </source>
</evidence>
<dbReference type="Pfam" id="PF04995">
    <property type="entry name" value="CcmD"/>
    <property type="match status" value="1"/>
</dbReference>
<evidence type="ECO:0000256" key="12">
    <source>
        <dbReference type="RuleBase" id="RU363101"/>
    </source>
</evidence>
<evidence type="ECO:0000313" key="14">
    <source>
        <dbReference type="Proteomes" id="UP001234343"/>
    </source>
</evidence>
<dbReference type="InterPro" id="IPR007078">
    <property type="entry name" value="Haem_export_protD_CcmD"/>
</dbReference>
<dbReference type="InterPro" id="IPR052075">
    <property type="entry name" value="Heme_exporter_D"/>
</dbReference>
<gene>
    <name evidence="13" type="primary">ccmD</name>
    <name evidence="13" type="ORF">QTP81_15250</name>
</gene>
<dbReference type="NCBIfam" id="TIGR03141">
    <property type="entry name" value="cytochro_ccmD"/>
    <property type="match status" value="1"/>
</dbReference>
<keyword evidence="14" id="KW-1185">Reference proteome</keyword>
<keyword evidence="10 12" id="KW-1133">Transmembrane helix</keyword>
<comment type="function">
    <text evidence="1 12">Required for the export of heme to the periplasm for the biogenesis of c-type cytochromes.</text>
</comment>
<keyword evidence="11 12" id="KW-0472">Membrane</keyword>
<evidence type="ECO:0000256" key="1">
    <source>
        <dbReference type="ARBA" id="ARBA00002442"/>
    </source>
</evidence>
<comment type="caution">
    <text evidence="13">The sequence shown here is derived from an EMBL/GenBank/DDBJ whole genome shotgun (WGS) entry which is preliminary data.</text>
</comment>
<evidence type="ECO:0000256" key="4">
    <source>
        <dbReference type="ARBA" id="ARBA00016461"/>
    </source>
</evidence>
<dbReference type="Proteomes" id="UP001234343">
    <property type="component" value="Unassembled WGS sequence"/>
</dbReference>
<comment type="subcellular location">
    <subcellularLocation>
        <location evidence="2 12">Cell inner membrane</location>
        <topology evidence="2 12">Single-pass membrane protein</topology>
    </subcellularLocation>
</comment>
<evidence type="ECO:0000256" key="11">
    <source>
        <dbReference type="ARBA" id="ARBA00023136"/>
    </source>
</evidence>
<keyword evidence="5 12" id="KW-0813">Transport</keyword>
<keyword evidence="9 12" id="KW-0201">Cytochrome c-type biogenesis</keyword>
<comment type="similarity">
    <text evidence="3 12">Belongs to the CcmD/CycX/HelD family.</text>
</comment>
<dbReference type="PANTHER" id="PTHR37531:SF1">
    <property type="entry name" value="HEME EXPORTER PROTEIN D"/>
    <property type="match status" value="1"/>
</dbReference>
<feature type="transmembrane region" description="Helical" evidence="12">
    <location>
        <begin position="12"/>
        <end position="35"/>
    </location>
</feature>
<sequence length="72" mass="8197">MQFDSFSEFLNMGGYGFFVWLSFGITAAAMVAIVIESRLAQKRLVREILAEQARKDRIRGVKSPSSNREQQL</sequence>